<protein>
    <submittedName>
        <fullName evidence="2">Uncharacterized protein</fullName>
    </submittedName>
</protein>
<feature type="compositionally biased region" description="Polar residues" evidence="1">
    <location>
        <begin position="725"/>
        <end position="736"/>
    </location>
</feature>
<evidence type="ECO:0000313" key="2">
    <source>
        <dbReference type="EMBL" id="KAA8646748.1"/>
    </source>
</evidence>
<dbReference type="GeneID" id="54328125"/>
<organism evidence="2 3">
    <name type="scientific">Aspergillus tanneri</name>
    <dbReference type="NCBI Taxonomy" id="1220188"/>
    <lineage>
        <taxon>Eukaryota</taxon>
        <taxon>Fungi</taxon>
        <taxon>Dikarya</taxon>
        <taxon>Ascomycota</taxon>
        <taxon>Pezizomycotina</taxon>
        <taxon>Eurotiomycetes</taxon>
        <taxon>Eurotiomycetidae</taxon>
        <taxon>Eurotiales</taxon>
        <taxon>Aspergillaceae</taxon>
        <taxon>Aspergillus</taxon>
        <taxon>Aspergillus subgen. Circumdati</taxon>
    </lineage>
</organism>
<evidence type="ECO:0000313" key="3">
    <source>
        <dbReference type="Proteomes" id="UP000324241"/>
    </source>
</evidence>
<feature type="compositionally biased region" description="Basic residues" evidence="1">
    <location>
        <begin position="700"/>
        <end position="715"/>
    </location>
</feature>
<feature type="region of interest" description="Disordered" evidence="1">
    <location>
        <begin position="669"/>
        <end position="736"/>
    </location>
</feature>
<dbReference type="VEuPathDB" id="FungiDB:EYZ11_013182"/>
<accession>A0A5M9MIE2</accession>
<dbReference type="AlphaFoldDB" id="A0A5M9MIE2"/>
<reference evidence="2 3" key="1">
    <citation type="submission" date="2019-08" db="EMBL/GenBank/DDBJ databases">
        <title>The genome sequence of a newly discovered highly antifungal drug resistant Aspergillus species, Aspergillus tanneri NIH 1004.</title>
        <authorList>
            <person name="Mounaud S."/>
            <person name="Singh I."/>
            <person name="Joardar V."/>
            <person name="Pakala S."/>
            <person name="Pakala S."/>
            <person name="Venepally P."/>
            <person name="Chung J.K."/>
            <person name="Losada L."/>
            <person name="Nierman W.C."/>
        </authorList>
    </citation>
    <scope>NUCLEOTIDE SEQUENCE [LARGE SCALE GENOMIC DNA]</scope>
    <source>
        <strain evidence="2 3">NIH1004</strain>
    </source>
</reference>
<sequence>MESLLKEQDALLEEVAVVLPKLKTILDLRGTTSSSTWESVKLLMPDTWKVVRFFESHYSTTLDFNNVESWLEQIKEKISKYKENLEDLSEHGVNFNALSDRDFAKPNLEEMMEKVAVDKSQFKLMQKMMPSFFGANWASQRDAIYRRAEIDGESSDKKIPLSTFKLSVNKVANEILDMWKTLRESGSGMKSFKKQWDKLQPEARKSWLQQFTELHRCPGLAIHMLARYPNDRLDKEAFLTPLLNVEDLAEADVLPDMLQTRSSIHPKMFLSTDTRLVELGYWYKSITQMQVEGRMSFYSEIGIDEGGSLYGIQFDPDAFKKPHLTDPAIGLHQLIAQKKTYCFLVSCLSAQIEPSVDPTTSTNRDKCENHHSLLSRSALLQYKRPDYIDWDYLTDVFRSSADEAMDDLWQLRNDADYWDLRFTDMERNTSKFLHSVFGRIDVFLTVGEKLRVYRNDQQISSSGDLSAIQLSCDDAQITGAISMHATLRSILNEIISSLRGNAWLHRATKNKTLRYLFNLMEKNDPLIRLMGFDVVLRTIERELSGDKLEKAPPFPVVQTLHDMSVVAACMQETSKHYNLILNLDCKYTTLAHDATSEWQERERPWVIPIQKFLKIIQRKGNEFNKEARDENISLEYSHCRFWNSIDDCMSNWNKSDPIVRMILSHAPVPRASEPTSASTILESRWRSQDTNTTPTETMTKKSRKRQTRRKTRRKLQNCCGLSASHPPQQSRVVGPL</sequence>
<gene>
    <name evidence="2" type="ORF">ATNIH1004_005423</name>
</gene>
<evidence type="ECO:0000256" key="1">
    <source>
        <dbReference type="SAM" id="MobiDB-lite"/>
    </source>
</evidence>
<dbReference type="EMBL" id="QUQM01000004">
    <property type="protein sequence ID" value="KAA8646748.1"/>
    <property type="molecule type" value="Genomic_DNA"/>
</dbReference>
<comment type="caution">
    <text evidence="2">The sequence shown here is derived from an EMBL/GenBank/DDBJ whole genome shotgun (WGS) entry which is preliminary data.</text>
</comment>
<proteinExistence type="predicted"/>
<name>A0A5M9MIE2_9EURO</name>
<dbReference type="RefSeq" id="XP_033426109.1">
    <property type="nucleotide sequence ID" value="XM_033570077.1"/>
</dbReference>
<dbReference type="Proteomes" id="UP000324241">
    <property type="component" value="Unassembled WGS sequence"/>
</dbReference>
<dbReference type="OrthoDB" id="4525785at2759"/>